<protein>
    <submittedName>
        <fullName evidence="1">Uncharacterized protein</fullName>
    </submittedName>
</protein>
<gene>
    <name evidence="1" type="ORF">T4D_11741</name>
</gene>
<reference evidence="1 2" key="1">
    <citation type="submission" date="2015-01" db="EMBL/GenBank/DDBJ databases">
        <title>Evolution of Trichinella species and genotypes.</title>
        <authorList>
            <person name="Korhonen P.K."/>
            <person name="Edoardo P."/>
            <person name="Giuseppe L.R."/>
            <person name="Gasser R.B."/>
        </authorList>
    </citation>
    <scope>NUCLEOTIDE SEQUENCE [LARGE SCALE GENOMIC DNA]</scope>
    <source>
        <strain evidence="1">ISS470</strain>
    </source>
</reference>
<organism evidence="1 2">
    <name type="scientific">Trichinella pseudospiralis</name>
    <name type="common">Parasitic roundworm</name>
    <dbReference type="NCBI Taxonomy" id="6337"/>
    <lineage>
        <taxon>Eukaryota</taxon>
        <taxon>Metazoa</taxon>
        <taxon>Ecdysozoa</taxon>
        <taxon>Nematoda</taxon>
        <taxon>Enoplea</taxon>
        <taxon>Dorylaimia</taxon>
        <taxon>Trichinellida</taxon>
        <taxon>Trichinellidae</taxon>
        <taxon>Trichinella</taxon>
    </lineage>
</organism>
<evidence type="ECO:0000313" key="1">
    <source>
        <dbReference type="EMBL" id="KRY64147.1"/>
    </source>
</evidence>
<sequence length="51" mass="6244">MRSLLVLAPFFVFLLHVYYGSLRVYVFNQRKKSLVKKTDKMKCMKEWRKSE</sequence>
<name>A0A0V1DT20_TRIPS</name>
<dbReference type="Proteomes" id="UP000054995">
    <property type="component" value="Unassembled WGS sequence"/>
</dbReference>
<evidence type="ECO:0000313" key="2">
    <source>
        <dbReference type="Proteomes" id="UP000054995"/>
    </source>
</evidence>
<accession>A0A0V1DT20</accession>
<keyword evidence="2" id="KW-1185">Reference proteome</keyword>
<dbReference type="AlphaFoldDB" id="A0A0V1DT20"/>
<proteinExistence type="predicted"/>
<dbReference type="EMBL" id="JYDT01001739">
    <property type="protein sequence ID" value="KRY64147.1"/>
    <property type="molecule type" value="Genomic_DNA"/>
</dbReference>
<comment type="caution">
    <text evidence="1">The sequence shown here is derived from an EMBL/GenBank/DDBJ whole genome shotgun (WGS) entry which is preliminary data.</text>
</comment>